<feature type="transmembrane region" description="Helical" evidence="1">
    <location>
        <begin position="238"/>
        <end position="254"/>
    </location>
</feature>
<dbReference type="GO" id="GO:0006506">
    <property type="term" value="P:GPI anchor biosynthetic process"/>
    <property type="evidence" value="ECO:0007669"/>
    <property type="project" value="InterPro"/>
</dbReference>
<feature type="transmembrane region" description="Helical" evidence="1">
    <location>
        <begin position="193"/>
        <end position="218"/>
    </location>
</feature>
<keyword evidence="1" id="KW-0812">Transmembrane</keyword>
<dbReference type="EMBL" id="KV454013">
    <property type="protein sequence ID" value="ODV95742.1"/>
    <property type="molecule type" value="Genomic_DNA"/>
</dbReference>
<dbReference type="PANTHER" id="PTHR21329:SF3">
    <property type="entry name" value="PHOSPHATIDYLINOSITOL N-ACETYLGLUCOSAMINYLTRANSFERASE SUBUNIT Q"/>
    <property type="match status" value="1"/>
</dbReference>
<feature type="transmembrane region" description="Helical" evidence="1">
    <location>
        <begin position="305"/>
        <end position="330"/>
    </location>
</feature>
<proteinExistence type="predicted"/>
<evidence type="ECO:0000256" key="1">
    <source>
        <dbReference type="SAM" id="Phobius"/>
    </source>
</evidence>
<dbReference type="PANTHER" id="PTHR21329">
    <property type="entry name" value="PHOSPHATIDYLINOSITOL N-ACETYLGLUCOSAMINYLTRANSFERASE SUBUNIT Q-RELATED"/>
    <property type="match status" value="1"/>
</dbReference>
<dbReference type="InterPro" id="IPR007720">
    <property type="entry name" value="PigQ/GPI1"/>
</dbReference>
<feature type="transmembrane region" description="Helical" evidence="1">
    <location>
        <begin position="165"/>
        <end position="181"/>
    </location>
</feature>
<reference evidence="3" key="1">
    <citation type="submission" date="2016-05" db="EMBL/GenBank/DDBJ databases">
        <title>Comparative genomics of biotechnologically important yeasts.</title>
        <authorList>
            <consortium name="DOE Joint Genome Institute"/>
            <person name="Riley R."/>
            <person name="Haridas S."/>
            <person name="Wolfe K.H."/>
            <person name="Lopes M.R."/>
            <person name="Hittinger C.T."/>
            <person name="Goker M."/>
            <person name="Salamov A."/>
            <person name="Wisecaver J."/>
            <person name="Long T.M."/>
            <person name="Aerts A.L."/>
            <person name="Barry K."/>
            <person name="Choi C."/>
            <person name="Clum A."/>
            <person name="Coughlan A.Y."/>
            <person name="Deshpande S."/>
            <person name="Douglass A.P."/>
            <person name="Hanson S.J."/>
            <person name="Klenk H.-P."/>
            <person name="Labutti K."/>
            <person name="Lapidus A."/>
            <person name="Lindquist E."/>
            <person name="Lipzen A."/>
            <person name="Meier-Kolthoff J.P."/>
            <person name="Ohm R.A."/>
            <person name="Otillar R.P."/>
            <person name="Pangilinan J."/>
            <person name="Peng Y."/>
            <person name="Rokas A."/>
            <person name="Rosa C.A."/>
            <person name="Scheuner C."/>
            <person name="Sibirny A.A."/>
            <person name="Slot J.C."/>
            <person name="Stielow J.B."/>
            <person name="Sun H."/>
            <person name="Kurtzman C.P."/>
            <person name="Blackwell M."/>
            <person name="Grigoriev I.V."/>
            <person name="Jeffries T.W."/>
        </authorList>
    </citation>
    <scope>NUCLEOTIDE SEQUENCE [LARGE SCALE GENOMIC DNA]</scope>
    <source>
        <strain evidence="3">NRRL Y-2460</strain>
    </source>
</reference>
<organism evidence="2 3">
    <name type="scientific">Pachysolen tannophilus NRRL Y-2460</name>
    <dbReference type="NCBI Taxonomy" id="669874"/>
    <lineage>
        <taxon>Eukaryota</taxon>
        <taxon>Fungi</taxon>
        <taxon>Dikarya</taxon>
        <taxon>Ascomycota</taxon>
        <taxon>Saccharomycotina</taxon>
        <taxon>Pichiomycetes</taxon>
        <taxon>Pachysolenaceae</taxon>
        <taxon>Pachysolen</taxon>
    </lineage>
</organism>
<feature type="transmembrane region" description="Helical" evidence="1">
    <location>
        <begin position="20"/>
        <end position="38"/>
    </location>
</feature>
<keyword evidence="1" id="KW-0472">Membrane</keyword>
<name>A0A1E4TVF2_PACTA</name>
<evidence type="ECO:0000313" key="2">
    <source>
        <dbReference type="EMBL" id="ODV95742.1"/>
    </source>
</evidence>
<accession>A0A1E4TVF2</accession>
<dbReference type="Pfam" id="PF05024">
    <property type="entry name" value="Gpi1"/>
    <property type="match status" value="1"/>
</dbReference>
<dbReference type="GO" id="GO:0005783">
    <property type="term" value="C:endoplasmic reticulum"/>
    <property type="evidence" value="ECO:0007669"/>
    <property type="project" value="TreeGrafter"/>
</dbReference>
<feature type="transmembrane region" description="Helical" evidence="1">
    <location>
        <begin position="275"/>
        <end position="299"/>
    </location>
</feature>
<dbReference type="OrthoDB" id="70250at2759"/>
<dbReference type="STRING" id="669874.A0A1E4TVF2"/>
<dbReference type="GO" id="GO:0016020">
    <property type="term" value="C:membrane"/>
    <property type="evidence" value="ECO:0007669"/>
    <property type="project" value="InterPro"/>
</dbReference>
<feature type="transmembrane region" description="Helical" evidence="1">
    <location>
        <begin position="104"/>
        <end position="124"/>
    </location>
</feature>
<evidence type="ECO:0000313" key="3">
    <source>
        <dbReference type="Proteomes" id="UP000094236"/>
    </source>
</evidence>
<protein>
    <submittedName>
        <fullName evidence="2">Uncharacterized protein</fullName>
    </submittedName>
</protein>
<dbReference type="Proteomes" id="UP000094236">
    <property type="component" value="Unassembled WGS sequence"/>
</dbReference>
<keyword evidence="3" id="KW-1185">Reference proteome</keyword>
<dbReference type="AlphaFoldDB" id="A0A1E4TVF2"/>
<sequence>MENSLFFLQKISQNTINPIIVVVIITLKIVFEILLKILNYEFIKNKNLVTISTFCFQLDLRLQYICNFPVQFMAIKQKTVSLVSKPSLPSYDSSLEYIRFYNSLWLVFNDILLAVLIRPYLIYFKDIITNFLKEQIIDTLLYKDILMLLRWLMDNPAGFKLNYELSNFLGGLYIWAIQFWYQEFILKLFDLKMLRLFFATIINLGKIGGMTFTISFLLDFINIICFHIYSFNFSSTRIYNWQLNIIKSLFKLFYGKKYNILRNRIDSNNYDFDQLLLGIIIFTVLIYLLPTVVAFYVSFFALKVAIFLLVDLLQCTMLIINHFPIFLVLLKLKNSKRLPAGITFDIIDNHNTTTIIKMTSKTISLEKLFHYFSELIISSNTSNVNIFEDFIFTKFLGGDLINNIEYEKIYQKFKRINLPPSEKRIGVKELWDKLIDGYIRNDQNYDKSNKKIL</sequence>
<keyword evidence="1" id="KW-1133">Transmembrane helix</keyword>
<gene>
    <name evidence="2" type="ORF">PACTADRAFT_40528</name>
</gene>